<feature type="region of interest" description="Disordered" evidence="1">
    <location>
        <begin position="1"/>
        <end position="29"/>
    </location>
</feature>
<dbReference type="EMBL" id="FOTC01000001">
    <property type="protein sequence ID" value="SFK58534.1"/>
    <property type="molecule type" value="Genomic_DNA"/>
</dbReference>
<organism evidence="2 3">
    <name type="scientific">Halogranum rubrum</name>
    <dbReference type="NCBI Taxonomy" id="553466"/>
    <lineage>
        <taxon>Archaea</taxon>
        <taxon>Methanobacteriati</taxon>
        <taxon>Methanobacteriota</taxon>
        <taxon>Stenosarchaea group</taxon>
        <taxon>Halobacteria</taxon>
        <taxon>Halobacteriales</taxon>
        <taxon>Haloferacaceae</taxon>
    </lineage>
</organism>
<keyword evidence="3" id="KW-1185">Reference proteome</keyword>
<evidence type="ECO:0000313" key="2">
    <source>
        <dbReference type="EMBL" id="SFK58534.1"/>
    </source>
</evidence>
<evidence type="ECO:0000313" key="3">
    <source>
        <dbReference type="Proteomes" id="UP000199607"/>
    </source>
</evidence>
<accession>A0A1I4AQ86</accession>
<name>A0A1I4AQ86_9EURY</name>
<dbReference type="Proteomes" id="UP000199607">
    <property type="component" value="Unassembled WGS sequence"/>
</dbReference>
<feature type="compositionally biased region" description="Polar residues" evidence="1">
    <location>
        <begin position="12"/>
        <end position="23"/>
    </location>
</feature>
<dbReference type="STRING" id="553466.SAMN04487950_0031"/>
<sequence>MGFLSQMRSDRSNQMNELEQEMTSMGEPERTTSDIAVLAAGASVLLSWYEFYYRGRKTQGLFIGLWPPTILAFASYLKQRSMERSINNSLVGMSMRGLKKFLE</sequence>
<dbReference type="RefSeq" id="WP_218148911.1">
    <property type="nucleotide sequence ID" value="NZ_FOTC01000001.1"/>
</dbReference>
<reference evidence="3" key="1">
    <citation type="submission" date="2016-10" db="EMBL/GenBank/DDBJ databases">
        <authorList>
            <person name="Varghese N."/>
            <person name="Submissions S."/>
        </authorList>
    </citation>
    <scope>NUCLEOTIDE SEQUENCE [LARGE SCALE GENOMIC DNA]</scope>
    <source>
        <strain evidence="3">CGMCC 1.7738</strain>
    </source>
</reference>
<dbReference type="AlphaFoldDB" id="A0A1I4AQ86"/>
<protein>
    <submittedName>
        <fullName evidence="2">Uncharacterized protein</fullName>
    </submittedName>
</protein>
<evidence type="ECO:0000256" key="1">
    <source>
        <dbReference type="SAM" id="MobiDB-lite"/>
    </source>
</evidence>
<gene>
    <name evidence="2" type="ORF">SAMN04487950_0031</name>
</gene>
<proteinExistence type="predicted"/>